<evidence type="ECO:0000256" key="2">
    <source>
        <dbReference type="ARBA" id="ARBA00023002"/>
    </source>
</evidence>
<accession>A0A418WIG4</accession>
<dbReference type="PRINTS" id="PR00081">
    <property type="entry name" value="GDHRDH"/>
</dbReference>
<comment type="caution">
    <text evidence="3">The sequence shown here is derived from an EMBL/GenBank/DDBJ whole genome shotgun (WGS) entry which is preliminary data.</text>
</comment>
<evidence type="ECO:0000256" key="1">
    <source>
        <dbReference type="ARBA" id="ARBA00006484"/>
    </source>
</evidence>
<dbReference type="AlphaFoldDB" id="A0A418WIG4"/>
<dbReference type="SUPFAM" id="SSF51735">
    <property type="entry name" value="NAD(P)-binding Rossmann-fold domains"/>
    <property type="match status" value="1"/>
</dbReference>
<sequence length="297" mass="32119">MIWQVFAISGCGAPRILSPWLSGGPAPMILFPEFHQRYGPWAIVAGASEGIGQAYAHVLAERGLNLVTLARRIEVLEQDAQLIRRRHRVEVRPVSVDLAAPDLAQQIDAATAGLDIGLGIYNACYSRIADFTDVALDDHQRMLDVNCRGPLILAQRLGPRLVARKRGGLLLMSSMSGFQGSALIATYAATKAFNITLAESLWTELKPHGVDVIACVAGATLTPGFESYTPEAKRGKAFPMRADAVAREGLAALGKGPIHIAGRLNRLVNGVTRFMSHRQRTNFFSNATRSIYGSSES</sequence>
<evidence type="ECO:0000313" key="3">
    <source>
        <dbReference type="EMBL" id="RJF89837.1"/>
    </source>
</evidence>
<keyword evidence="2" id="KW-0560">Oxidoreductase</keyword>
<dbReference type="GO" id="GO:0016491">
    <property type="term" value="F:oxidoreductase activity"/>
    <property type="evidence" value="ECO:0007669"/>
    <property type="project" value="UniProtKB-KW"/>
</dbReference>
<name>A0A418WIG4_9PROT</name>
<dbReference type="Pfam" id="PF00106">
    <property type="entry name" value="adh_short"/>
    <property type="match status" value="1"/>
</dbReference>
<proteinExistence type="inferred from homology"/>
<organism evidence="3 4">
    <name type="scientific">Oleomonas cavernae</name>
    <dbReference type="NCBI Taxonomy" id="2320859"/>
    <lineage>
        <taxon>Bacteria</taxon>
        <taxon>Pseudomonadati</taxon>
        <taxon>Pseudomonadota</taxon>
        <taxon>Alphaproteobacteria</taxon>
        <taxon>Acetobacterales</taxon>
        <taxon>Acetobacteraceae</taxon>
        <taxon>Oleomonas</taxon>
    </lineage>
</organism>
<dbReference type="Gene3D" id="3.40.50.720">
    <property type="entry name" value="NAD(P)-binding Rossmann-like Domain"/>
    <property type="match status" value="1"/>
</dbReference>
<dbReference type="InterPro" id="IPR002347">
    <property type="entry name" value="SDR_fam"/>
</dbReference>
<dbReference type="PANTHER" id="PTHR43899:SF13">
    <property type="entry name" value="RH59310P"/>
    <property type="match status" value="1"/>
</dbReference>
<dbReference type="EMBL" id="QYUK01000011">
    <property type="protein sequence ID" value="RJF89837.1"/>
    <property type="molecule type" value="Genomic_DNA"/>
</dbReference>
<keyword evidence="4" id="KW-1185">Reference proteome</keyword>
<dbReference type="InterPro" id="IPR051019">
    <property type="entry name" value="VLCFA-Steroid_DH"/>
</dbReference>
<protein>
    <submittedName>
        <fullName evidence="3">SDR family NAD(P)-dependent oxidoreductase</fullName>
    </submittedName>
</protein>
<dbReference type="PANTHER" id="PTHR43899">
    <property type="entry name" value="RH59310P"/>
    <property type="match status" value="1"/>
</dbReference>
<reference evidence="3 4" key="1">
    <citation type="submission" date="2018-09" db="EMBL/GenBank/DDBJ databases">
        <authorList>
            <person name="Zhu H."/>
        </authorList>
    </citation>
    <scope>NUCLEOTIDE SEQUENCE [LARGE SCALE GENOMIC DNA]</scope>
    <source>
        <strain evidence="3 4">K1W22B-8</strain>
    </source>
</reference>
<gene>
    <name evidence="3" type="ORF">D3874_03830</name>
</gene>
<evidence type="ECO:0000313" key="4">
    <source>
        <dbReference type="Proteomes" id="UP000284605"/>
    </source>
</evidence>
<dbReference type="Proteomes" id="UP000284605">
    <property type="component" value="Unassembled WGS sequence"/>
</dbReference>
<dbReference type="PIRSF" id="PIRSF000126">
    <property type="entry name" value="11-beta-HSD1"/>
    <property type="match status" value="1"/>
</dbReference>
<dbReference type="InterPro" id="IPR036291">
    <property type="entry name" value="NAD(P)-bd_dom_sf"/>
</dbReference>
<comment type="similarity">
    <text evidence="1">Belongs to the short-chain dehydrogenases/reductases (SDR) family.</text>
</comment>